<evidence type="ECO:0000313" key="2">
    <source>
        <dbReference type="EMBL" id="SES67278.1"/>
    </source>
</evidence>
<reference evidence="2 3" key="1">
    <citation type="submission" date="2016-10" db="EMBL/GenBank/DDBJ databases">
        <authorList>
            <person name="de Groot N.N."/>
        </authorList>
    </citation>
    <scope>NUCLEOTIDE SEQUENCE [LARGE SCALE GENOMIC DNA]</scope>
    <source>
        <strain evidence="2 3">IBRC-M 10780</strain>
    </source>
</reference>
<dbReference type="AlphaFoldDB" id="A0A1H9YEB6"/>
<evidence type="ECO:0008006" key="4">
    <source>
        <dbReference type="Google" id="ProtNLM"/>
    </source>
</evidence>
<keyword evidence="1" id="KW-0812">Transmembrane</keyword>
<name>A0A1H9YEB6_9BACI</name>
<evidence type="ECO:0000313" key="3">
    <source>
        <dbReference type="Proteomes" id="UP000198618"/>
    </source>
</evidence>
<evidence type="ECO:0000256" key="1">
    <source>
        <dbReference type="SAM" id="Phobius"/>
    </source>
</evidence>
<dbReference type="Proteomes" id="UP000198618">
    <property type="component" value="Unassembled WGS sequence"/>
</dbReference>
<dbReference type="STRING" id="930131.SAMN05216389_101350"/>
<proteinExistence type="predicted"/>
<dbReference type="EMBL" id="FOHE01000001">
    <property type="protein sequence ID" value="SES67278.1"/>
    <property type="molecule type" value="Genomic_DNA"/>
</dbReference>
<dbReference type="RefSeq" id="WP_090866183.1">
    <property type="nucleotide sequence ID" value="NZ_FOHE01000001.1"/>
</dbReference>
<accession>A0A1H9YEB6</accession>
<keyword evidence="1" id="KW-0472">Membrane</keyword>
<keyword evidence="3" id="KW-1185">Reference proteome</keyword>
<feature type="transmembrane region" description="Helical" evidence="1">
    <location>
        <begin position="12"/>
        <end position="35"/>
    </location>
</feature>
<sequence length="93" mass="9611">MQETNGKAIAGLTLGILSVILPYIGVVLGIIGIVIANKGIKEIGETAGNGRGIAIAGRVCSIVGICIQSLLIAFAILAFILFMSVDTTYISEF</sequence>
<organism evidence="2 3">
    <name type="scientific">Oceanobacillus limi</name>
    <dbReference type="NCBI Taxonomy" id="930131"/>
    <lineage>
        <taxon>Bacteria</taxon>
        <taxon>Bacillati</taxon>
        <taxon>Bacillota</taxon>
        <taxon>Bacilli</taxon>
        <taxon>Bacillales</taxon>
        <taxon>Bacillaceae</taxon>
        <taxon>Oceanobacillus</taxon>
    </lineage>
</organism>
<feature type="transmembrane region" description="Helical" evidence="1">
    <location>
        <begin position="55"/>
        <end position="83"/>
    </location>
</feature>
<protein>
    <recommendedName>
        <fullName evidence="4">DUF4190 domain-containing protein</fullName>
    </recommendedName>
</protein>
<gene>
    <name evidence="2" type="ORF">SAMN05216389_101350</name>
</gene>
<keyword evidence="1" id="KW-1133">Transmembrane helix</keyword>